<evidence type="ECO:0000259" key="2">
    <source>
        <dbReference type="Pfam" id="PF20411"/>
    </source>
</evidence>
<feature type="non-terminal residue" evidence="3">
    <location>
        <position position="1"/>
    </location>
</feature>
<feature type="non-terminal residue" evidence="3">
    <location>
        <position position="284"/>
    </location>
</feature>
<feature type="region of interest" description="Disordered" evidence="1">
    <location>
        <begin position="1"/>
        <end position="21"/>
    </location>
</feature>
<dbReference type="Pfam" id="PF20411">
    <property type="entry name" value="DUF6697"/>
    <property type="match status" value="1"/>
</dbReference>
<reference evidence="3" key="1">
    <citation type="journal article" date="2020" name="Stud. Mycol.">
        <title>101 Dothideomycetes genomes: a test case for predicting lifestyles and emergence of pathogens.</title>
        <authorList>
            <person name="Haridas S."/>
            <person name="Albert R."/>
            <person name="Binder M."/>
            <person name="Bloem J."/>
            <person name="Labutti K."/>
            <person name="Salamov A."/>
            <person name="Andreopoulos B."/>
            <person name="Baker S."/>
            <person name="Barry K."/>
            <person name="Bills G."/>
            <person name="Bluhm B."/>
            <person name="Cannon C."/>
            <person name="Castanera R."/>
            <person name="Culley D."/>
            <person name="Daum C."/>
            <person name="Ezra D."/>
            <person name="Gonzalez J."/>
            <person name="Henrissat B."/>
            <person name="Kuo A."/>
            <person name="Liang C."/>
            <person name="Lipzen A."/>
            <person name="Lutzoni F."/>
            <person name="Magnuson J."/>
            <person name="Mondo S."/>
            <person name="Nolan M."/>
            <person name="Ohm R."/>
            <person name="Pangilinan J."/>
            <person name="Park H.-J."/>
            <person name="Ramirez L."/>
            <person name="Alfaro M."/>
            <person name="Sun H."/>
            <person name="Tritt A."/>
            <person name="Yoshinaga Y."/>
            <person name="Zwiers L.-H."/>
            <person name="Turgeon B."/>
            <person name="Goodwin S."/>
            <person name="Spatafora J."/>
            <person name="Crous P."/>
            <person name="Grigoriev I."/>
        </authorList>
    </citation>
    <scope>NUCLEOTIDE SEQUENCE</scope>
    <source>
        <strain evidence="3">CBS 116005</strain>
    </source>
</reference>
<feature type="domain" description="DUF6697" evidence="2">
    <location>
        <begin position="26"/>
        <end position="282"/>
    </location>
</feature>
<dbReference type="EMBL" id="ML995808">
    <property type="protein sequence ID" value="KAF2774395.1"/>
    <property type="molecule type" value="Genomic_DNA"/>
</dbReference>
<dbReference type="OrthoDB" id="5427977at2759"/>
<gene>
    <name evidence="3" type="ORF">EJ03DRAFT_252399</name>
</gene>
<keyword evidence="4" id="KW-1185">Reference proteome</keyword>
<name>A0A6G1LNJ2_9PEZI</name>
<organism evidence="3 4">
    <name type="scientific">Teratosphaeria nubilosa</name>
    <dbReference type="NCBI Taxonomy" id="161662"/>
    <lineage>
        <taxon>Eukaryota</taxon>
        <taxon>Fungi</taxon>
        <taxon>Dikarya</taxon>
        <taxon>Ascomycota</taxon>
        <taxon>Pezizomycotina</taxon>
        <taxon>Dothideomycetes</taxon>
        <taxon>Dothideomycetidae</taxon>
        <taxon>Mycosphaerellales</taxon>
        <taxon>Teratosphaeriaceae</taxon>
        <taxon>Teratosphaeria</taxon>
    </lineage>
</organism>
<proteinExistence type="predicted"/>
<dbReference type="InterPro" id="IPR046520">
    <property type="entry name" value="DUF6697"/>
</dbReference>
<evidence type="ECO:0000256" key="1">
    <source>
        <dbReference type="SAM" id="MobiDB-lite"/>
    </source>
</evidence>
<evidence type="ECO:0000313" key="4">
    <source>
        <dbReference type="Proteomes" id="UP000799436"/>
    </source>
</evidence>
<dbReference type="AlphaFoldDB" id="A0A6G1LNJ2"/>
<accession>A0A6G1LNJ2</accession>
<evidence type="ECO:0000313" key="3">
    <source>
        <dbReference type="EMBL" id="KAF2774395.1"/>
    </source>
</evidence>
<sequence length="284" mass="32504">WTPHAVRAMPPSPHTGKSDPDPEYFTASELHFIFHGTEWSPGYNFVNTADPAVYNLLRSKSYWLIDLHTDPFMPRHAGEHGAKLTAFFNQTPVGAGEGPGVENYMDVPVFVSLGEEEEEGGEKRYAYFGQYDQSRFSDRLDYDRLAENVPRGVKEFWARQLARPGRPEWVTRALMEHFWPRPRYEGPVPTDSAISTPASKREPEDPGLALEKRVVRALEAYAWELKAWEREARVKASCVSEGMVLAAFAEPDYSAVAPGLRLWWEYFECRGFDGEFYAMLCRLR</sequence>
<dbReference type="Proteomes" id="UP000799436">
    <property type="component" value="Unassembled WGS sequence"/>
</dbReference>
<protein>
    <recommendedName>
        <fullName evidence="2">DUF6697 domain-containing protein</fullName>
    </recommendedName>
</protein>